<dbReference type="SFLD" id="SFLDS00029">
    <property type="entry name" value="Radical_SAM"/>
    <property type="match status" value="1"/>
</dbReference>
<dbReference type="SUPFAM" id="SSF102114">
    <property type="entry name" value="Radical SAM enzymes"/>
    <property type="match status" value="1"/>
</dbReference>
<comment type="catalytic activity">
    <reaction evidence="11 12">
        <text>GTP + AH2 + S-adenosyl-L-methionine = (8S)-3',8-cyclo-7,8-dihydroguanosine 5'-triphosphate + 5'-deoxyadenosine + L-methionine + A + H(+)</text>
        <dbReference type="Rhea" id="RHEA:49576"/>
        <dbReference type="ChEBI" id="CHEBI:13193"/>
        <dbReference type="ChEBI" id="CHEBI:15378"/>
        <dbReference type="ChEBI" id="CHEBI:17319"/>
        <dbReference type="ChEBI" id="CHEBI:17499"/>
        <dbReference type="ChEBI" id="CHEBI:37565"/>
        <dbReference type="ChEBI" id="CHEBI:57844"/>
        <dbReference type="ChEBI" id="CHEBI:59789"/>
        <dbReference type="ChEBI" id="CHEBI:131766"/>
        <dbReference type="EC" id="4.1.99.22"/>
    </reaction>
</comment>
<dbReference type="InterPro" id="IPR000385">
    <property type="entry name" value="MoaA_NifB_PqqE_Fe-S-bd_CS"/>
</dbReference>
<keyword evidence="10 12" id="KW-0456">Lyase</keyword>
<evidence type="ECO:0000256" key="9">
    <source>
        <dbReference type="ARBA" id="ARBA00023150"/>
    </source>
</evidence>
<feature type="binding site" evidence="12">
    <location>
        <position position="206"/>
    </location>
    <ligand>
        <name>S-adenosyl-L-methionine</name>
        <dbReference type="ChEBI" id="CHEBI:59789"/>
    </ligand>
</feature>
<feature type="binding site" evidence="12">
    <location>
        <position position="287"/>
    </location>
    <ligand>
        <name>[4Fe-4S] cluster</name>
        <dbReference type="ChEBI" id="CHEBI:49883"/>
        <label>2</label>
        <note>4Fe-4S-substrate</note>
    </ligand>
</feature>
<dbReference type="SFLD" id="SFLDG01067">
    <property type="entry name" value="SPASM/twitch_domain_containing"/>
    <property type="match status" value="1"/>
</dbReference>
<dbReference type="InterPro" id="IPR013785">
    <property type="entry name" value="Aldolase_TIM"/>
</dbReference>
<dbReference type="SMART" id="SM00729">
    <property type="entry name" value="Elp3"/>
    <property type="match status" value="1"/>
</dbReference>
<reference evidence="14 15" key="1">
    <citation type="submission" date="2020-04" db="EMBL/GenBank/DDBJ databases">
        <authorList>
            <person name="Klaysubun C."/>
            <person name="Duangmal K."/>
            <person name="Lipun K."/>
        </authorList>
    </citation>
    <scope>NUCLEOTIDE SEQUENCE [LARGE SCALE GENOMIC DNA]</scope>
    <source>
        <strain evidence="14 15">K10HN5</strain>
    </source>
</reference>
<comment type="cofactor">
    <cofactor evidence="12">
        <name>[4Fe-4S] cluster</name>
        <dbReference type="ChEBI" id="CHEBI:49883"/>
    </cofactor>
    <text evidence="12">Binds 2 [4Fe-4S] clusters. Binds 1 [4Fe-4S] cluster coordinated with 3 cysteines and an exchangeable S-adenosyl-L-methionine and 1 [4Fe-4S] cluster coordinated with 3 cysteines and the GTP-derived substrate.</text>
</comment>
<evidence type="ECO:0000313" key="14">
    <source>
        <dbReference type="EMBL" id="NMH97035.1"/>
    </source>
</evidence>
<organism evidence="14 15">
    <name type="scientific">Pseudonocardia acidicola</name>
    <dbReference type="NCBI Taxonomy" id="2724939"/>
    <lineage>
        <taxon>Bacteria</taxon>
        <taxon>Bacillati</taxon>
        <taxon>Actinomycetota</taxon>
        <taxon>Actinomycetes</taxon>
        <taxon>Pseudonocardiales</taxon>
        <taxon>Pseudonocardiaceae</taxon>
        <taxon>Pseudonocardia</taxon>
    </lineage>
</organism>
<feature type="binding site" evidence="12">
    <location>
        <position position="270"/>
    </location>
    <ligand>
        <name>[4Fe-4S] cluster</name>
        <dbReference type="ChEBI" id="CHEBI:49883"/>
        <label>2</label>
        <note>4Fe-4S-substrate</note>
    </ligand>
</feature>
<dbReference type="PROSITE" id="PS01305">
    <property type="entry name" value="MOAA_NIFB_PQQE"/>
    <property type="match status" value="1"/>
</dbReference>
<name>A0ABX1S7G0_9PSEU</name>
<feature type="binding site" evidence="12">
    <location>
        <position position="172"/>
    </location>
    <ligand>
        <name>GTP</name>
        <dbReference type="ChEBI" id="CHEBI:37565"/>
    </ligand>
</feature>
<protein>
    <recommendedName>
        <fullName evidence="1 12">GTP 3',8-cyclase</fullName>
        <ecNumber evidence="1 12">4.1.99.22</ecNumber>
    </recommendedName>
    <alternativeName>
        <fullName evidence="12">Molybdenum cofactor biosynthesis protein A</fullName>
    </alternativeName>
</protein>
<evidence type="ECO:0000256" key="10">
    <source>
        <dbReference type="ARBA" id="ARBA00023239"/>
    </source>
</evidence>
<evidence type="ECO:0000313" key="15">
    <source>
        <dbReference type="Proteomes" id="UP000820669"/>
    </source>
</evidence>
<keyword evidence="4 12" id="KW-0479">Metal-binding</keyword>
<feature type="binding site" evidence="12">
    <location>
        <position position="110"/>
    </location>
    <ligand>
        <name>GTP</name>
        <dbReference type="ChEBI" id="CHEBI:37565"/>
    </ligand>
</feature>
<feature type="binding site" evidence="12">
    <location>
        <position position="39"/>
    </location>
    <ligand>
        <name>[4Fe-4S] cluster</name>
        <dbReference type="ChEBI" id="CHEBI:49883"/>
        <label>1</label>
        <note>4Fe-4S-S-AdoMet</note>
    </ligand>
</feature>
<gene>
    <name evidence="12 14" type="primary">moaA</name>
    <name evidence="14" type="ORF">HF526_06840</name>
</gene>
<keyword evidence="15" id="KW-1185">Reference proteome</keyword>
<dbReference type="Pfam" id="PF04055">
    <property type="entry name" value="Radical_SAM"/>
    <property type="match status" value="1"/>
</dbReference>
<comment type="subunit">
    <text evidence="12">Monomer and homodimer.</text>
</comment>
<dbReference type="InterPro" id="IPR006638">
    <property type="entry name" value="Elp3/MiaA/NifB-like_rSAM"/>
</dbReference>
<dbReference type="InterPro" id="IPR007197">
    <property type="entry name" value="rSAM"/>
</dbReference>
<comment type="similarity">
    <text evidence="12">Belongs to the radical SAM superfamily. MoaA family.</text>
</comment>
<feature type="binding site" evidence="12">
    <location>
        <position position="134"/>
    </location>
    <ligand>
        <name>S-adenosyl-L-methionine</name>
        <dbReference type="ChEBI" id="CHEBI:59789"/>
    </ligand>
</feature>
<comment type="caution">
    <text evidence="14">The sequence shown here is derived from an EMBL/GenBank/DDBJ whole genome shotgun (WGS) entry which is preliminary data.</text>
</comment>
<evidence type="ECO:0000259" key="13">
    <source>
        <dbReference type="PROSITE" id="PS51918"/>
    </source>
</evidence>
<evidence type="ECO:0000256" key="6">
    <source>
        <dbReference type="ARBA" id="ARBA00023004"/>
    </source>
</evidence>
<dbReference type="InterPro" id="IPR040064">
    <property type="entry name" value="MoaA-like"/>
</dbReference>
<keyword evidence="8 12" id="KW-0342">GTP-binding</keyword>
<dbReference type="Gene3D" id="3.20.20.70">
    <property type="entry name" value="Aldolase class I"/>
    <property type="match status" value="1"/>
</dbReference>
<evidence type="ECO:0000256" key="12">
    <source>
        <dbReference type="HAMAP-Rule" id="MF_01225"/>
    </source>
</evidence>
<dbReference type="SFLD" id="SFLDG01383">
    <property type="entry name" value="cyclic_pyranopterin_phosphate"/>
    <property type="match status" value="1"/>
</dbReference>
<feature type="binding site" evidence="12">
    <location>
        <position position="79"/>
    </location>
    <ligand>
        <name>GTP</name>
        <dbReference type="ChEBI" id="CHEBI:37565"/>
    </ligand>
</feature>
<dbReference type="EMBL" id="JAAXLA010000008">
    <property type="protein sequence ID" value="NMH97035.1"/>
    <property type="molecule type" value="Genomic_DNA"/>
</dbReference>
<comment type="pathway">
    <text evidence="12">Cofactor biosynthesis; molybdopterin biosynthesis.</text>
</comment>
<evidence type="ECO:0000256" key="8">
    <source>
        <dbReference type="ARBA" id="ARBA00023134"/>
    </source>
</evidence>
<dbReference type="CDD" id="cd01335">
    <property type="entry name" value="Radical_SAM"/>
    <property type="match status" value="1"/>
</dbReference>
<dbReference type="PANTHER" id="PTHR22960:SF0">
    <property type="entry name" value="MOLYBDENUM COFACTOR BIOSYNTHESIS PROTEIN 1"/>
    <property type="match status" value="1"/>
</dbReference>
<dbReference type="InterPro" id="IPR058240">
    <property type="entry name" value="rSAM_sf"/>
</dbReference>
<keyword evidence="7 12" id="KW-0411">Iron-sulfur</keyword>
<dbReference type="Proteomes" id="UP000820669">
    <property type="component" value="Unassembled WGS sequence"/>
</dbReference>
<dbReference type="NCBIfam" id="TIGR02666">
    <property type="entry name" value="moaA"/>
    <property type="match status" value="1"/>
</dbReference>
<feature type="binding site" evidence="12">
    <location>
        <begin position="275"/>
        <end position="277"/>
    </location>
    <ligand>
        <name>GTP</name>
        <dbReference type="ChEBI" id="CHEBI:37565"/>
    </ligand>
</feature>
<evidence type="ECO:0000256" key="5">
    <source>
        <dbReference type="ARBA" id="ARBA00022741"/>
    </source>
</evidence>
<evidence type="ECO:0000256" key="2">
    <source>
        <dbReference type="ARBA" id="ARBA00022485"/>
    </source>
</evidence>
<keyword evidence="9 12" id="KW-0501">Molybdenum cofactor biosynthesis</keyword>
<dbReference type="SFLD" id="SFLDG01386">
    <property type="entry name" value="main_SPASM_domain-containing"/>
    <property type="match status" value="1"/>
</dbReference>
<feature type="binding site" evidence="12">
    <location>
        <position position="36"/>
    </location>
    <ligand>
        <name>[4Fe-4S] cluster</name>
        <dbReference type="ChEBI" id="CHEBI:49883"/>
        <label>1</label>
        <note>4Fe-4S-S-AdoMet</note>
    </ligand>
</feature>
<dbReference type="EC" id="4.1.99.22" evidence="1 12"/>
<evidence type="ECO:0000256" key="1">
    <source>
        <dbReference type="ARBA" id="ARBA00012167"/>
    </source>
</evidence>
<feature type="binding site" evidence="12">
    <location>
        <position position="38"/>
    </location>
    <ligand>
        <name>S-adenosyl-L-methionine</name>
        <dbReference type="ChEBI" id="CHEBI:59789"/>
    </ligand>
</feature>
<keyword evidence="6 12" id="KW-0408">Iron</keyword>
<keyword evidence="3 12" id="KW-0949">S-adenosyl-L-methionine</keyword>
<evidence type="ECO:0000256" key="11">
    <source>
        <dbReference type="ARBA" id="ARBA00048697"/>
    </source>
</evidence>
<evidence type="ECO:0000256" key="4">
    <source>
        <dbReference type="ARBA" id="ARBA00022723"/>
    </source>
</evidence>
<feature type="binding site" evidence="12">
    <location>
        <position position="83"/>
    </location>
    <ligand>
        <name>S-adenosyl-L-methionine</name>
        <dbReference type="ChEBI" id="CHEBI:59789"/>
    </ligand>
</feature>
<evidence type="ECO:0000256" key="7">
    <source>
        <dbReference type="ARBA" id="ARBA00023014"/>
    </source>
</evidence>
<feature type="binding site" evidence="12">
    <location>
        <position position="273"/>
    </location>
    <ligand>
        <name>[4Fe-4S] cluster</name>
        <dbReference type="ChEBI" id="CHEBI:49883"/>
        <label>2</label>
        <note>4Fe-4S-substrate</note>
    </ligand>
</feature>
<dbReference type="InterPro" id="IPR013483">
    <property type="entry name" value="MoaA"/>
</dbReference>
<dbReference type="HAMAP" id="MF_01225_B">
    <property type="entry name" value="MoaA_B"/>
    <property type="match status" value="1"/>
</dbReference>
<dbReference type="CDD" id="cd21117">
    <property type="entry name" value="Twitch_MoaA"/>
    <property type="match status" value="1"/>
</dbReference>
<dbReference type="RefSeq" id="WP_169380417.1">
    <property type="nucleotide sequence ID" value="NZ_JAAXLA010000008.1"/>
</dbReference>
<feature type="binding site" evidence="12">
    <location>
        <position position="32"/>
    </location>
    <ligand>
        <name>[4Fe-4S] cluster</name>
        <dbReference type="ChEBI" id="CHEBI:49883"/>
        <label>1</label>
        <note>4Fe-4S-S-AdoMet</note>
    </ligand>
</feature>
<keyword evidence="5 12" id="KW-0547">Nucleotide-binding</keyword>
<dbReference type="InterPro" id="IPR010505">
    <property type="entry name" value="MoaA_twitch"/>
</dbReference>
<feature type="binding site" evidence="12">
    <location>
        <position position="25"/>
    </location>
    <ligand>
        <name>GTP</name>
        <dbReference type="ChEBI" id="CHEBI:37565"/>
    </ligand>
</feature>
<dbReference type="PANTHER" id="PTHR22960">
    <property type="entry name" value="MOLYBDOPTERIN COFACTOR SYNTHESIS PROTEIN A"/>
    <property type="match status" value="1"/>
</dbReference>
<sequence>MANTPGDAVGPAIRDRRARPLRDLRISVTDRCNFRCGYCMPREVFGPGHAFLPRSELLSYEELGRLVRVFADLGVSKVRLTGGEPLLRRDLDALVSLVASTPGITDVALTTNGSLLAVHAQRLRDAGLHRVTVSLDSLDPAVFAAMGDTKVPLSKVLDGIAAAAGAGLAPVKLNTVLRRGMNEAGLLDLVEFARDGGYVLRCIEYMDVGTTNGWGPSEVVSSAEVLGRIAAVHPAEPVAPGRPGEVARRWRYLDGRGEFGLISSVSMPFCSTCTRARLTAVGELYTCLFATHGRDLRALLRGGIDDAALHAAIAAIWGARDDRYSELRGAGTADLPKPEMSYLGG</sequence>
<comment type="function">
    <text evidence="12">Catalyzes the cyclization of GTP to (8S)-3',8-cyclo-7,8-dihydroguanosine 5'-triphosphate.</text>
</comment>
<evidence type="ECO:0000256" key="3">
    <source>
        <dbReference type="ARBA" id="ARBA00022691"/>
    </source>
</evidence>
<proteinExistence type="inferred from homology"/>
<accession>A0ABX1S7G0</accession>
<keyword evidence="2 12" id="KW-0004">4Fe-4S</keyword>
<dbReference type="PROSITE" id="PS51918">
    <property type="entry name" value="RADICAL_SAM"/>
    <property type="match status" value="1"/>
</dbReference>
<dbReference type="Pfam" id="PF06463">
    <property type="entry name" value="Mob_synth_C"/>
    <property type="match status" value="1"/>
</dbReference>
<feature type="domain" description="Radical SAM core" evidence="13">
    <location>
        <begin position="16"/>
        <end position="239"/>
    </location>
</feature>
<dbReference type="InterPro" id="IPR050105">
    <property type="entry name" value="MoCo_biosynth_MoaA/MoaC"/>
</dbReference>